<dbReference type="GO" id="GO:0005615">
    <property type="term" value="C:extracellular space"/>
    <property type="evidence" value="ECO:0007669"/>
    <property type="project" value="TreeGrafter"/>
</dbReference>
<dbReference type="InterPro" id="IPR001039">
    <property type="entry name" value="MHC_I_a_a1/a2"/>
</dbReference>
<name>A0AAW0NI73_9GOBI</name>
<keyword evidence="3" id="KW-0732">Signal</keyword>
<evidence type="ECO:0000313" key="6">
    <source>
        <dbReference type="Proteomes" id="UP001460270"/>
    </source>
</evidence>
<dbReference type="GO" id="GO:0009897">
    <property type="term" value="C:external side of plasma membrane"/>
    <property type="evidence" value="ECO:0007669"/>
    <property type="project" value="TreeGrafter"/>
</dbReference>
<dbReference type="InterPro" id="IPR036179">
    <property type="entry name" value="Ig-like_dom_sf"/>
</dbReference>
<dbReference type="Proteomes" id="UP001460270">
    <property type="component" value="Unassembled WGS sequence"/>
</dbReference>
<dbReference type="PROSITE" id="PS50835">
    <property type="entry name" value="IG_LIKE"/>
    <property type="match status" value="1"/>
</dbReference>
<evidence type="ECO:0000256" key="1">
    <source>
        <dbReference type="ARBA" id="ARBA00023180"/>
    </source>
</evidence>
<dbReference type="Pfam" id="PF00129">
    <property type="entry name" value="MHC_I"/>
    <property type="match status" value="1"/>
</dbReference>
<dbReference type="InterPro" id="IPR011161">
    <property type="entry name" value="MHC_I-like_Ag-recog"/>
</dbReference>
<dbReference type="InterPro" id="IPR050208">
    <property type="entry name" value="MHC_class-I_related"/>
</dbReference>
<keyword evidence="1" id="KW-0325">Glycoprotein</keyword>
<dbReference type="PRINTS" id="PR01638">
    <property type="entry name" value="MHCCLASSI"/>
</dbReference>
<accession>A0AAW0NI73</accession>
<dbReference type="SUPFAM" id="SSF48726">
    <property type="entry name" value="Immunoglobulin"/>
    <property type="match status" value="1"/>
</dbReference>
<comment type="similarity">
    <text evidence="2">Belongs to the MHC class I family.</text>
</comment>
<dbReference type="SUPFAM" id="SSF54452">
    <property type="entry name" value="MHC antigen-recognition domain"/>
    <property type="match status" value="1"/>
</dbReference>
<dbReference type="FunFam" id="3.30.500.10:FF:000001">
    <property type="entry name" value="H-2 class I histocompatibility antigen, alpha chain"/>
    <property type="match status" value="1"/>
</dbReference>
<sequence>MKTFVVIVVMATFLNRATAMLHTVMEFQTSSTKIPNFPEYVAVGVVNGLPFYYYDNETRREVPKQEWMNKMTKEDPKYWDKNTDIDIEHENQHRGITEEMQQTLNQTAKFNIWQVMAGCEWDDETNKIGGYYQFGFNGEDFIALDWDTETFVAAKTQAFPTKLRWESSGEASMRKNYLAYVCVEWLKKIVRFGEKTLKRKELPLVSLLQKSSSSPVTCFATGFYPDRAMLFWAKDGENLGEDPEEILPNHDGTFQISVSLNLSSVPAEDWERYSCVFQLSGVSEDLITKLDPSKIMTNEKKRKHVIIAVARFGEVPLLFPLPPSRRVQTETLLTLLQDRVRDNTKTLKKQPQGRSLLH</sequence>
<dbReference type="Gene3D" id="2.60.40.10">
    <property type="entry name" value="Immunoglobulins"/>
    <property type="match status" value="1"/>
</dbReference>
<dbReference type="GO" id="GO:0006955">
    <property type="term" value="P:immune response"/>
    <property type="evidence" value="ECO:0007669"/>
    <property type="project" value="TreeGrafter"/>
</dbReference>
<dbReference type="PANTHER" id="PTHR16675:SF237">
    <property type="entry name" value="MHC CLASS I ANTIGEN TRANSCRIPT VARIANT 1-RELATED"/>
    <property type="match status" value="1"/>
</dbReference>
<gene>
    <name evidence="5" type="ORF">WMY93_020431</name>
</gene>
<protein>
    <recommendedName>
        <fullName evidence="4">Ig-like domain-containing protein</fullName>
    </recommendedName>
</protein>
<dbReference type="AlphaFoldDB" id="A0AAW0NI73"/>
<dbReference type="InterPro" id="IPR013783">
    <property type="entry name" value="Ig-like_fold"/>
</dbReference>
<dbReference type="InterPro" id="IPR037055">
    <property type="entry name" value="MHC_I-like_Ag-recog_sf"/>
</dbReference>
<feature type="domain" description="Ig-like" evidence="4">
    <location>
        <begin position="203"/>
        <end position="288"/>
    </location>
</feature>
<evidence type="ECO:0000259" key="4">
    <source>
        <dbReference type="PROSITE" id="PS50835"/>
    </source>
</evidence>
<dbReference type="PANTHER" id="PTHR16675">
    <property type="entry name" value="MHC CLASS I-RELATED"/>
    <property type="match status" value="1"/>
</dbReference>
<evidence type="ECO:0000313" key="5">
    <source>
        <dbReference type="EMBL" id="KAK7899578.1"/>
    </source>
</evidence>
<keyword evidence="6" id="KW-1185">Reference proteome</keyword>
<feature type="chain" id="PRO_5043407431" description="Ig-like domain-containing protein" evidence="3">
    <location>
        <begin position="20"/>
        <end position="358"/>
    </location>
</feature>
<dbReference type="SMART" id="SM00407">
    <property type="entry name" value="IGc1"/>
    <property type="match status" value="1"/>
</dbReference>
<proteinExistence type="inferred from homology"/>
<evidence type="ECO:0000256" key="3">
    <source>
        <dbReference type="SAM" id="SignalP"/>
    </source>
</evidence>
<dbReference type="Pfam" id="PF07654">
    <property type="entry name" value="C1-set"/>
    <property type="match status" value="1"/>
</dbReference>
<dbReference type="EMBL" id="JBBPFD010000014">
    <property type="protein sequence ID" value="KAK7899578.1"/>
    <property type="molecule type" value="Genomic_DNA"/>
</dbReference>
<dbReference type="InterPro" id="IPR007110">
    <property type="entry name" value="Ig-like_dom"/>
</dbReference>
<evidence type="ECO:0000256" key="2">
    <source>
        <dbReference type="RuleBase" id="RU004439"/>
    </source>
</evidence>
<comment type="caution">
    <text evidence="5">The sequence shown here is derived from an EMBL/GenBank/DDBJ whole genome shotgun (WGS) entry which is preliminary data.</text>
</comment>
<feature type="signal peptide" evidence="3">
    <location>
        <begin position="1"/>
        <end position="19"/>
    </location>
</feature>
<dbReference type="Gene3D" id="3.30.500.10">
    <property type="entry name" value="MHC class I-like antigen recognition-like"/>
    <property type="match status" value="1"/>
</dbReference>
<dbReference type="InterPro" id="IPR011162">
    <property type="entry name" value="MHC_I/II-like_Ag-recog"/>
</dbReference>
<reference evidence="6" key="1">
    <citation type="submission" date="2024-04" db="EMBL/GenBank/DDBJ databases">
        <title>Salinicola lusitanus LLJ914,a marine bacterium isolated from the Okinawa Trough.</title>
        <authorList>
            <person name="Li J."/>
        </authorList>
    </citation>
    <scope>NUCLEOTIDE SEQUENCE [LARGE SCALE GENOMIC DNA]</scope>
</reference>
<organism evidence="5 6">
    <name type="scientific">Mugilogobius chulae</name>
    <name type="common">yellowstripe goby</name>
    <dbReference type="NCBI Taxonomy" id="88201"/>
    <lineage>
        <taxon>Eukaryota</taxon>
        <taxon>Metazoa</taxon>
        <taxon>Chordata</taxon>
        <taxon>Craniata</taxon>
        <taxon>Vertebrata</taxon>
        <taxon>Euteleostomi</taxon>
        <taxon>Actinopterygii</taxon>
        <taxon>Neopterygii</taxon>
        <taxon>Teleostei</taxon>
        <taxon>Neoteleostei</taxon>
        <taxon>Acanthomorphata</taxon>
        <taxon>Gobiaria</taxon>
        <taxon>Gobiiformes</taxon>
        <taxon>Gobioidei</taxon>
        <taxon>Gobiidae</taxon>
        <taxon>Gobionellinae</taxon>
        <taxon>Mugilogobius</taxon>
    </lineage>
</organism>
<dbReference type="InterPro" id="IPR003597">
    <property type="entry name" value="Ig_C1-set"/>
</dbReference>